<keyword evidence="1" id="KW-0732">Signal</keyword>
<dbReference type="PANTHER" id="PTHR30163">
    <property type="entry name" value="MEMBRANE-BOUND LYTIC MUREIN TRANSGLYCOSYLASE B"/>
    <property type="match status" value="1"/>
</dbReference>
<dbReference type="InterPro" id="IPR023346">
    <property type="entry name" value="Lysozyme-like_dom_sf"/>
</dbReference>
<name>A0A431WWB8_9GAMM</name>
<dbReference type="PANTHER" id="PTHR30163:SF8">
    <property type="entry name" value="LYTIC MUREIN TRANSGLYCOSYLASE"/>
    <property type="match status" value="1"/>
</dbReference>
<comment type="caution">
    <text evidence="3">The sequence shown here is derived from an EMBL/GenBank/DDBJ whole genome shotgun (WGS) entry which is preliminary data.</text>
</comment>
<protein>
    <submittedName>
        <fullName evidence="3">Lytic murein transglycosylase</fullName>
    </submittedName>
</protein>
<dbReference type="EMBL" id="RXNU01000003">
    <property type="protein sequence ID" value="RTR39740.1"/>
    <property type="molecule type" value="Genomic_DNA"/>
</dbReference>
<gene>
    <name evidence="3" type="ORF">EKG38_08055</name>
</gene>
<dbReference type="Gene3D" id="1.10.8.350">
    <property type="entry name" value="Bacterial muramidase"/>
    <property type="match status" value="1"/>
</dbReference>
<dbReference type="RefSeq" id="WP_126519749.1">
    <property type="nucleotide sequence ID" value="NZ_RXNU01000003.1"/>
</dbReference>
<evidence type="ECO:0000259" key="2">
    <source>
        <dbReference type="Pfam" id="PF13406"/>
    </source>
</evidence>
<evidence type="ECO:0000256" key="1">
    <source>
        <dbReference type="SAM" id="SignalP"/>
    </source>
</evidence>
<dbReference type="GO" id="GO:0008933">
    <property type="term" value="F:peptidoglycan lytic transglycosylase activity"/>
    <property type="evidence" value="ECO:0007669"/>
    <property type="project" value="TreeGrafter"/>
</dbReference>
<dbReference type="Proteomes" id="UP000267448">
    <property type="component" value="Unassembled WGS sequence"/>
</dbReference>
<accession>A0A431WWB8</accession>
<dbReference type="Pfam" id="PF13406">
    <property type="entry name" value="SLT_2"/>
    <property type="match status" value="1"/>
</dbReference>
<evidence type="ECO:0000313" key="3">
    <source>
        <dbReference type="EMBL" id="RTR39740.1"/>
    </source>
</evidence>
<dbReference type="Gene3D" id="1.10.530.10">
    <property type="match status" value="1"/>
</dbReference>
<keyword evidence="4" id="KW-1185">Reference proteome</keyword>
<feature type="chain" id="PRO_5019361747" evidence="1">
    <location>
        <begin position="25"/>
        <end position="333"/>
    </location>
</feature>
<dbReference type="AlphaFoldDB" id="A0A431WWB8"/>
<reference evidence="3 4" key="1">
    <citation type="submission" date="2018-12" db="EMBL/GenBank/DDBJ databases">
        <authorList>
            <person name="Yu L."/>
        </authorList>
    </citation>
    <scope>NUCLEOTIDE SEQUENCE [LARGE SCALE GENOMIC DNA]</scope>
    <source>
        <strain evidence="3 4">HAW-EB2</strain>
    </source>
</reference>
<dbReference type="SUPFAM" id="SSF53955">
    <property type="entry name" value="Lysozyme-like"/>
    <property type="match status" value="1"/>
</dbReference>
<dbReference type="InterPro" id="IPR011970">
    <property type="entry name" value="MltB_2"/>
</dbReference>
<sequence>MVWKKIGAAVFITLFSGSVQLASAQDSQKSPSFVEYLDALKLEAKEQGIENEIVARVFPKIKPFKRAVFTGKTQAEPNTSLETYLPTAVPEWKVEKARSLFKTHSAELEAIGTKYGVQPRFIVALLGIISDFGADSGHLPLLSVLASSAYEGSKEAFFRDEFFAALNIIAQDNIEFDDLQGAWTGHMGQTHFTASQYLLFAQDGDGDGKKDIWNNTQDTFASLAYYLQQAGWKSDGTWGRQVLVPKEFDRSHSSLEIKKTFSQWSALGVTRFDGSKLPSRDDMQISLIMPDGIIGRKYLVYDNYRALLKWNESDYFALSVTYLSERIKYPAIK</sequence>
<feature type="domain" description="Transglycosylase SLT" evidence="2">
    <location>
        <begin position="33"/>
        <end position="325"/>
    </location>
</feature>
<organism evidence="3 4">
    <name type="scientific">Shewanella canadensis</name>
    <dbReference type="NCBI Taxonomy" id="271096"/>
    <lineage>
        <taxon>Bacteria</taxon>
        <taxon>Pseudomonadati</taxon>
        <taxon>Pseudomonadota</taxon>
        <taxon>Gammaproteobacteria</taxon>
        <taxon>Alteromonadales</taxon>
        <taxon>Shewanellaceae</taxon>
        <taxon>Shewanella</taxon>
    </lineage>
</organism>
<dbReference type="InterPro" id="IPR031304">
    <property type="entry name" value="SLT_2"/>
</dbReference>
<proteinExistence type="predicted"/>
<evidence type="ECO:0000313" key="4">
    <source>
        <dbReference type="Proteomes" id="UP000267448"/>
    </source>
</evidence>
<dbReference type="NCBIfam" id="TIGR02283">
    <property type="entry name" value="MltB_2"/>
    <property type="match status" value="1"/>
</dbReference>
<dbReference type="InterPro" id="IPR043426">
    <property type="entry name" value="MltB-like"/>
</dbReference>
<dbReference type="GO" id="GO:0009253">
    <property type="term" value="P:peptidoglycan catabolic process"/>
    <property type="evidence" value="ECO:0007669"/>
    <property type="project" value="TreeGrafter"/>
</dbReference>
<dbReference type="OrthoDB" id="9772911at2"/>
<feature type="signal peptide" evidence="1">
    <location>
        <begin position="1"/>
        <end position="24"/>
    </location>
</feature>